<dbReference type="RefSeq" id="WP_184264125.1">
    <property type="nucleotide sequence ID" value="NZ_JACIIX010000010.1"/>
</dbReference>
<protein>
    <recommendedName>
        <fullName evidence="3">ABM domain-containing protein</fullName>
    </recommendedName>
</protein>
<dbReference type="InterPro" id="IPR011008">
    <property type="entry name" value="Dimeric_a/b-barrel"/>
</dbReference>
<evidence type="ECO:0000313" key="1">
    <source>
        <dbReference type="EMBL" id="MBB6211311.1"/>
    </source>
</evidence>
<name>A0A7W9ZGZ9_NOVIT</name>
<sequence>MDPVAHAVELSTFRARAGVSPAEIETAYTRIRQEYMPRQPGVIRHDWFCRADGVWVDLLVADSLAAAHQACAGWFDHPATQALMALMEPGSPQMGFWVPGPMPEFLTGG</sequence>
<evidence type="ECO:0000313" key="2">
    <source>
        <dbReference type="Proteomes" id="UP000544872"/>
    </source>
</evidence>
<reference evidence="1 2" key="1">
    <citation type="submission" date="2020-08" db="EMBL/GenBank/DDBJ databases">
        <title>Genomic Encyclopedia of Type Strains, Phase IV (KMG-IV): sequencing the most valuable type-strain genomes for metagenomic binning, comparative biology and taxonomic classification.</title>
        <authorList>
            <person name="Goeker M."/>
        </authorList>
    </citation>
    <scope>NUCLEOTIDE SEQUENCE [LARGE SCALE GENOMIC DNA]</scope>
    <source>
        <strain evidence="1 2">DSM 11590</strain>
    </source>
</reference>
<gene>
    <name evidence="1" type="ORF">FHS48_002748</name>
</gene>
<dbReference type="Proteomes" id="UP000544872">
    <property type="component" value="Unassembled WGS sequence"/>
</dbReference>
<accession>A0A7W9ZGZ9</accession>
<keyword evidence="2" id="KW-1185">Reference proteome</keyword>
<proteinExistence type="predicted"/>
<organism evidence="1 2">
    <name type="scientific">Novispirillum itersonii</name>
    <name type="common">Aquaspirillum itersonii</name>
    <dbReference type="NCBI Taxonomy" id="189"/>
    <lineage>
        <taxon>Bacteria</taxon>
        <taxon>Pseudomonadati</taxon>
        <taxon>Pseudomonadota</taxon>
        <taxon>Alphaproteobacteria</taxon>
        <taxon>Rhodospirillales</taxon>
        <taxon>Novispirillaceae</taxon>
        <taxon>Novispirillum</taxon>
    </lineage>
</organism>
<evidence type="ECO:0008006" key="3">
    <source>
        <dbReference type="Google" id="ProtNLM"/>
    </source>
</evidence>
<dbReference type="SUPFAM" id="SSF54909">
    <property type="entry name" value="Dimeric alpha+beta barrel"/>
    <property type="match status" value="1"/>
</dbReference>
<comment type="caution">
    <text evidence="1">The sequence shown here is derived from an EMBL/GenBank/DDBJ whole genome shotgun (WGS) entry which is preliminary data.</text>
</comment>
<dbReference type="EMBL" id="JACIIX010000010">
    <property type="protein sequence ID" value="MBB6211311.1"/>
    <property type="molecule type" value="Genomic_DNA"/>
</dbReference>
<dbReference type="AlphaFoldDB" id="A0A7W9ZGZ9"/>